<keyword evidence="2" id="KW-1185">Reference proteome</keyword>
<dbReference type="AlphaFoldDB" id="A0AAD4T7T4"/>
<dbReference type="Proteomes" id="UP001202328">
    <property type="component" value="Unassembled WGS sequence"/>
</dbReference>
<organism evidence="1 2">
    <name type="scientific">Papaver atlanticum</name>
    <dbReference type="NCBI Taxonomy" id="357466"/>
    <lineage>
        <taxon>Eukaryota</taxon>
        <taxon>Viridiplantae</taxon>
        <taxon>Streptophyta</taxon>
        <taxon>Embryophyta</taxon>
        <taxon>Tracheophyta</taxon>
        <taxon>Spermatophyta</taxon>
        <taxon>Magnoliopsida</taxon>
        <taxon>Ranunculales</taxon>
        <taxon>Papaveraceae</taxon>
        <taxon>Papaveroideae</taxon>
        <taxon>Papaver</taxon>
    </lineage>
</organism>
<protein>
    <submittedName>
        <fullName evidence="1">Uncharacterized protein</fullName>
    </submittedName>
</protein>
<reference evidence="1" key="1">
    <citation type="submission" date="2022-04" db="EMBL/GenBank/DDBJ databases">
        <title>A functionally conserved STORR gene fusion in Papaver species that diverged 16.8 million years ago.</title>
        <authorList>
            <person name="Catania T."/>
        </authorList>
    </citation>
    <scope>NUCLEOTIDE SEQUENCE</scope>
    <source>
        <strain evidence="1">S-188037</strain>
    </source>
</reference>
<sequence length="53" mass="5507">MVGCFKKAIASAGGALSKPGNFTSTTDAYYMRELGIPTFGTLSSFEGGNHEST</sequence>
<dbReference type="Gene3D" id="1.10.150.900">
    <property type="match status" value="1"/>
</dbReference>
<gene>
    <name evidence="1" type="ORF">MKW98_023160</name>
</gene>
<comment type="caution">
    <text evidence="1">The sequence shown here is derived from an EMBL/GenBank/DDBJ whole genome shotgun (WGS) entry which is preliminary data.</text>
</comment>
<dbReference type="EMBL" id="JAJJMB010003726">
    <property type="protein sequence ID" value="KAI3945886.1"/>
    <property type="molecule type" value="Genomic_DNA"/>
</dbReference>
<accession>A0AAD4T7T4</accession>
<name>A0AAD4T7T4_9MAGN</name>
<proteinExistence type="predicted"/>
<evidence type="ECO:0000313" key="1">
    <source>
        <dbReference type="EMBL" id="KAI3945886.1"/>
    </source>
</evidence>
<evidence type="ECO:0000313" key="2">
    <source>
        <dbReference type="Proteomes" id="UP001202328"/>
    </source>
</evidence>